<evidence type="ECO:0000313" key="2">
    <source>
        <dbReference type="EMBL" id="MFC5053166.1"/>
    </source>
</evidence>
<reference evidence="3" key="1">
    <citation type="journal article" date="2019" name="Int. J. Syst. Evol. Microbiol.">
        <title>The Global Catalogue of Microorganisms (GCM) 10K type strain sequencing project: providing services to taxonomists for standard genome sequencing and annotation.</title>
        <authorList>
            <consortium name="The Broad Institute Genomics Platform"/>
            <consortium name="The Broad Institute Genome Sequencing Center for Infectious Disease"/>
            <person name="Wu L."/>
            <person name="Ma J."/>
        </authorList>
    </citation>
    <scope>NUCLEOTIDE SEQUENCE [LARGE SCALE GENOMIC DNA]</scope>
    <source>
        <strain evidence="3">KCTC 12848</strain>
    </source>
</reference>
<sequence>MLLEKCLRERNGWDVLYYAKRISRINANHHKVVNALDRVSGILKSDAHAARSFLELLRADELTEVPKLGHLVERRPGEVICRVGESGKSTFAILRGEVGVYNLEGKGFGGTSAPKHTRGPGEVVGELATALKRTRTADLVAMGDVALLSFITEEVEEKLSATEAGKFAARQYDRFILDRVLQHTIQVAPYLLGPSRRGPLSVVPAHEPMRVGEPEAWEAALRTLLPHTELVTVDPEGFSLEIGQVTRKVDASDPERGLFVLVSGSVESPAPAAANLVGAQCPPLWVNVPELSVKPPGAYERTDEPIMVLWIGAEGIDQLSLQQRAELRRALDDSVGEAPPEYEYDVYLCHSS</sequence>
<proteinExistence type="predicted"/>
<dbReference type="InterPro" id="IPR018490">
    <property type="entry name" value="cNMP-bd_dom_sf"/>
</dbReference>
<protein>
    <submittedName>
        <fullName evidence="2">Cyclic nucleotide-binding domain-containing protein</fullName>
    </submittedName>
</protein>
<dbReference type="Gene3D" id="2.60.120.10">
    <property type="entry name" value="Jelly Rolls"/>
    <property type="match status" value="1"/>
</dbReference>
<evidence type="ECO:0000313" key="3">
    <source>
        <dbReference type="Proteomes" id="UP001595833"/>
    </source>
</evidence>
<accession>A0ABV9XSS7</accession>
<evidence type="ECO:0000259" key="1">
    <source>
        <dbReference type="PROSITE" id="PS50042"/>
    </source>
</evidence>
<dbReference type="PROSITE" id="PS50042">
    <property type="entry name" value="CNMP_BINDING_3"/>
    <property type="match status" value="1"/>
</dbReference>
<dbReference type="RefSeq" id="WP_344041364.1">
    <property type="nucleotide sequence ID" value="NZ_BAAAKE010000028.1"/>
</dbReference>
<dbReference type="Proteomes" id="UP001595833">
    <property type="component" value="Unassembled WGS sequence"/>
</dbReference>
<dbReference type="EMBL" id="JBHSJB010000005">
    <property type="protein sequence ID" value="MFC5053166.1"/>
    <property type="molecule type" value="Genomic_DNA"/>
</dbReference>
<name>A0ABV9XSS7_9PSEU</name>
<dbReference type="InterPro" id="IPR000595">
    <property type="entry name" value="cNMP-bd_dom"/>
</dbReference>
<feature type="domain" description="Cyclic nucleotide-binding" evidence="1">
    <location>
        <begin position="53"/>
        <end position="150"/>
    </location>
</feature>
<organism evidence="2 3">
    <name type="scientific">Saccharothrix xinjiangensis</name>
    <dbReference type="NCBI Taxonomy" id="204798"/>
    <lineage>
        <taxon>Bacteria</taxon>
        <taxon>Bacillati</taxon>
        <taxon>Actinomycetota</taxon>
        <taxon>Actinomycetes</taxon>
        <taxon>Pseudonocardiales</taxon>
        <taxon>Pseudonocardiaceae</taxon>
        <taxon>Saccharothrix</taxon>
    </lineage>
</organism>
<gene>
    <name evidence="2" type="ORF">ACFPFM_05265</name>
</gene>
<dbReference type="CDD" id="cd00038">
    <property type="entry name" value="CAP_ED"/>
    <property type="match status" value="1"/>
</dbReference>
<dbReference type="SUPFAM" id="SSF51206">
    <property type="entry name" value="cAMP-binding domain-like"/>
    <property type="match status" value="1"/>
</dbReference>
<dbReference type="SMART" id="SM00100">
    <property type="entry name" value="cNMP"/>
    <property type="match status" value="1"/>
</dbReference>
<comment type="caution">
    <text evidence="2">The sequence shown here is derived from an EMBL/GenBank/DDBJ whole genome shotgun (WGS) entry which is preliminary data.</text>
</comment>
<keyword evidence="3" id="KW-1185">Reference proteome</keyword>
<dbReference type="InterPro" id="IPR014710">
    <property type="entry name" value="RmlC-like_jellyroll"/>
</dbReference>
<dbReference type="Pfam" id="PF00027">
    <property type="entry name" value="cNMP_binding"/>
    <property type="match status" value="1"/>
</dbReference>